<dbReference type="EMBL" id="CAADFL010000310">
    <property type="protein sequence ID" value="VFK14189.1"/>
    <property type="molecule type" value="Genomic_DNA"/>
</dbReference>
<dbReference type="Gene3D" id="3.40.50.1110">
    <property type="entry name" value="SGNH hydrolase"/>
    <property type="match status" value="1"/>
</dbReference>
<dbReference type="GO" id="GO:0004622">
    <property type="term" value="F:phosphatidylcholine lysophospholipase activity"/>
    <property type="evidence" value="ECO:0007669"/>
    <property type="project" value="TreeGrafter"/>
</dbReference>
<dbReference type="Pfam" id="PF13472">
    <property type="entry name" value="Lipase_GDSL_2"/>
    <property type="match status" value="1"/>
</dbReference>
<evidence type="ECO:0000313" key="3">
    <source>
        <dbReference type="EMBL" id="VFJ66421.1"/>
    </source>
</evidence>
<accession>A0A450WAW9</accession>
<evidence type="ECO:0000313" key="2">
    <source>
        <dbReference type="EMBL" id="VFJ52982.1"/>
    </source>
</evidence>
<dbReference type="EMBL" id="CAADFA010000117">
    <property type="protein sequence ID" value="VFJ52982.1"/>
    <property type="molecule type" value="Genomic_DNA"/>
</dbReference>
<feature type="domain" description="SGNH hydrolase-type esterase" evidence="1">
    <location>
        <begin position="12"/>
        <end position="197"/>
    </location>
</feature>
<evidence type="ECO:0000259" key="1">
    <source>
        <dbReference type="Pfam" id="PF13472"/>
    </source>
</evidence>
<protein>
    <submittedName>
        <fullName evidence="4">Lysophospholipase L1</fullName>
    </submittedName>
</protein>
<dbReference type="InterPro" id="IPR013830">
    <property type="entry name" value="SGNH_hydro"/>
</dbReference>
<dbReference type="InterPro" id="IPR051532">
    <property type="entry name" value="Ester_Hydrolysis_Enzymes"/>
</dbReference>
<evidence type="ECO:0000313" key="4">
    <source>
        <dbReference type="EMBL" id="VFK14189.1"/>
    </source>
</evidence>
<name>A0A450WAW9_9GAMM</name>
<dbReference type="PANTHER" id="PTHR30383:SF5">
    <property type="entry name" value="SGNH HYDROLASE-TYPE ESTERASE DOMAIN-CONTAINING PROTEIN"/>
    <property type="match status" value="1"/>
</dbReference>
<dbReference type="SUPFAM" id="SSF52266">
    <property type="entry name" value="SGNH hydrolase"/>
    <property type="match status" value="1"/>
</dbReference>
<proteinExistence type="predicted"/>
<gene>
    <name evidence="3" type="ORF">BECKFM1743A_GA0114220_104122</name>
    <name evidence="4" type="ORF">BECKFM1743B_GA0114221_103105</name>
    <name evidence="2" type="ORF">BECKFM1743C_GA0114222_101173</name>
</gene>
<reference evidence="4" key="1">
    <citation type="submission" date="2019-02" db="EMBL/GenBank/DDBJ databases">
        <authorList>
            <person name="Gruber-Vodicka R. H."/>
            <person name="Seah K. B. B."/>
        </authorList>
    </citation>
    <scope>NUCLEOTIDE SEQUENCE</scope>
    <source>
        <strain evidence="3">BECK_BZ163</strain>
        <strain evidence="4">BECK_BZ164</strain>
        <strain evidence="2">BECK_BZ165</strain>
    </source>
</reference>
<sequence length="213" mass="24208">MKLKNGQSILFTGDSITDCERHYPVGADAGLGEGYVAFVDALLAARYPERYIRVFNTGVAGDTIVDLDRRWQKDVLRLAPDWLSVMIGINDVWRQFDNFYDPEPLTIDRYEATYRRLLAGIRGTLKGLVLMTPYFIEPDRSNHTRRLMDAYGVVVERLAQEFDAVFVDVQTGFDGYLAHRPVHSLTYDGAHTNKIGHMIIARSFLGAMEFHGE</sequence>
<organism evidence="4">
    <name type="scientific">Candidatus Kentrum sp. FM</name>
    <dbReference type="NCBI Taxonomy" id="2126340"/>
    <lineage>
        <taxon>Bacteria</taxon>
        <taxon>Pseudomonadati</taxon>
        <taxon>Pseudomonadota</taxon>
        <taxon>Gammaproteobacteria</taxon>
        <taxon>Candidatus Kentrum</taxon>
    </lineage>
</organism>
<dbReference type="CDD" id="cd01834">
    <property type="entry name" value="SGNH_hydrolase_like_2"/>
    <property type="match status" value="1"/>
</dbReference>
<dbReference type="PANTHER" id="PTHR30383">
    <property type="entry name" value="THIOESTERASE 1/PROTEASE 1/LYSOPHOSPHOLIPASE L1"/>
    <property type="match status" value="1"/>
</dbReference>
<dbReference type="InterPro" id="IPR036514">
    <property type="entry name" value="SGNH_hydro_sf"/>
</dbReference>
<dbReference type="EMBL" id="CAADEZ010000412">
    <property type="protein sequence ID" value="VFJ66421.1"/>
    <property type="molecule type" value="Genomic_DNA"/>
</dbReference>
<dbReference type="AlphaFoldDB" id="A0A450WAW9"/>